<dbReference type="Pfam" id="PF01584">
    <property type="entry name" value="CheW"/>
    <property type="match status" value="1"/>
</dbReference>
<feature type="domain" description="Histidine kinase" evidence="14">
    <location>
        <begin position="410"/>
        <end position="618"/>
    </location>
</feature>
<dbReference type="CDD" id="cd00731">
    <property type="entry name" value="CheA_reg"/>
    <property type="match status" value="1"/>
</dbReference>
<sequence length="758" mass="83347">MSIDLSQFHQLFFEESAEHLASMEDLLLSLDLDAPDIDQLNAIFRAAHSIKGSSGTFGFHDMIQVTHELETLLDLLRKGSVQPTADMVDLMLEARDVIQQQLASHQHGHTFDEAQAESIIQKLQAMLVSSRQQAQGEAPATPALSAANKLNPLLPTTWLLEFPTPAGVDDLIEGLSNEGEVKVLYKGSMLGEPCQLLFTGIYKEQDLRNLLGFVVDPDALIICAYQDEDPAQADFGLFDDLEKTEDDSFGFFEFEAIDPPQELEDSTLTPLTQANPIAEEDEGFGLFYFDDDEPAIEQPTSDLSTQDVTPDQTSEQQDHLERQRGYGFFQKLPPIDAPPPTEQTLNKATPATTTKTPTSNKAVTTGTAETSIRVSVDKVDQLINQVGELVITQSMILQAAIELEAITGKEKLLDALAQLERNTRDMQESVMAVRMLPISVVFSRFPRVVRDLARKLNKKIDLKMVGENTELDRSLIEKISDPLTHLIRNSLDHGIELPEERLAKGKQATGTIVLRAAHKGGNILIEIQDDGAGLNRERILAKARERNIPVSDHASDQEVWQLIFAPGFSTAAEVTDVSGRGVGMDVVRRNITNLGGGIEIDSIANAGTRISIRLPLTLAILDGLSVAVGEEVYILPLTSIIASIQPTGTELKQVSGRGVMIYAYDQYIPLVRVYELFNLQPLAREIYEGIVVIVEAGEQKAALLVDDLLGQHQVVIKSLETNYRKVEGVSGATILGDGRVALILDAAEIIQMRKPRMH</sequence>
<dbReference type="PROSITE" id="PS50894">
    <property type="entry name" value="HPT"/>
    <property type="match status" value="1"/>
</dbReference>
<keyword evidence="4" id="KW-0145">Chemotaxis</keyword>
<comment type="function">
    <text evidence="11">Involved in the transmission of sensory signals from the chemoreceptors to the flagellar motors. CheA is autophosphorylated; it can transfer its phosphate group to either CheB or CheY.</text>
</comment>
<dbReference type="SMART" id="SM01231">
    <property type="entry name" value="H-kinase_dim"/>
    <property type="match status" value="1"/>
</dbReference>
<dbReference type="InterPro" id="IPR036890">
    <property type="entry name" value="HATPase_C_sf"/>
</dbReference>
<evidence type="ECO:0000256" key="13">
    <source>
        <dbReference type="SAM" id="MobiDB-lite"/>
    </source>
</evidence>
<dbReference type="GO" id="GO:0000155">
    <property type="term" value="F:phosphorelay sensor kinase activity"/>
    <property type="evidence" value="ECO:0007669"/>
    <property type="project" value="InterPro"/>
</dbReference>
<dbReference type="EC" id="2.7.13.3" evidence="2"/>
<dbReference type="SUPFAM" id="SSF47226">
    <property type="entry name" value="Histidine-containing phosphotransfer domain, HPT domain"/>
    <property type="match status" value="1"/>
</dbReference>
<evidence type="ECO:0000313" key="17">
    <source>
        <dbReference type="EMBL" id="SEI60611.1"/>
    </source>
</evidence>
<dbReference type="Gene3D" id="3.30.565.10">
    <property type="entry name" value="Histidine kinase-like ATPase, C-terminal domain"/>
    <property type="match status" value="1"/>
</dbReference>
<dbReference type="SMART" id="SM00260">
    <property type="entry name" value="CheW"/>
    <property type="match status" value="1"/>
</dbReference>
<dbReference type="Proteomes" id="UP000242999">
    <property type="component" value="Unassembled WGS sequence"/>
</dbReference>
<dbReference type="Pfam" id="PF01627">
    <property type="entry name" value="Hpt"/>
    <property type="match status" value="1"/>
</dbReference>
<dbReference type="PANTHER" id="PTHR43395">
    <property type="entry name" value="SENSOR HISTIDINE KINASE CHEA"/>
    <property type="match status" value="1"/>
</dbReference>
<keyword evidence="7" id="KW-0547">Nucleotide-binding</keyword>
<evidence type="ECO:0000256" key="4">
    <source>
        <dbReference type="ARBA" id="ARBA00022500"/>
    </source>
</evidence>
<proteinExistence type="predicted"/>
<feature type="modified residue" description="Phosphohistidine" evidence="12">
    <location>
        <position position="48"/>
    </location>
</feature>
<dbReference type="SUPFAM" id="SSF50341">
    <property type="entry name" value="CheW-like"/>
    <property type="match status" value="1"/>
</dbReference>
<feature type="compositionally biased region" description="Polar residues" evidence="13">
    <location>
        <begin position="298"/>
        <end position="315"/>
    </location>
</feature>
<accession>A0A1H6RY37</accession>
<dbReference type="InterPro" id="IPR036097">
    <property type="entry name" value="HisK_dim/P_sf"/>
</dbReference>
<dbReference type="CDD" id="cd00088">
    <property type="entry name" value="HPT"/>
    <property type="match status" value="1"/>
</dbReference>
<evidence type="ECO:0000256" key="1">
    <source>
        <dbReference type="ARBA" id="ARBA00000085"/>
    </source>
</evidence>
<dbReference type="GO" id="GO:0005737">
    <property type="term" value="C:cytoplasm"/>
    <property type="evidence" value="ECO:0007669"/>
    <property type="project" value="InterPro"/>
</dbReference>
<evidence type="ECO:0000256" key="8">
    <source>
        <dbReference type="ARBA" id="ARBA00022777"/>
    </source>
</evidence>
<dbReference type="GO" id="GO:0006935">
    <property type="term" value="P:chemotaxis"/>
    <property type="evidence" value="ECO:0007669"/>
    <property type="project" value="UniProtKB-KW"/>
</dbReference>
<evidence type="ECO:0000256" key="10">
    <source>
        <dbReference type="ARBA" id="ARBA00023012"/>
    </source>
</evidence>
<evidence type="ECO:0000256" key="12">
    <source>
        <dbReference type="PROSITE-ProRule" id="PRU00110"/>
    </source>
</evidence>
<dbReference type="InterPro" id="IPR003594">
    <property type="entry name" value="HATPase_dom"/>
</dbReference>
<dbReference type="FunFam" id="2.30.30.40:FF:000048">
    <property type="entry name" value="Chemotaxis protein CheA, putative"/>
    <property type="match status" value="1"/>
</dbReference>
<dbReference type="PRINTS" id="PR00344">
    <property type="entry name" value="BCTRLSENSOR"/>
</dbReference>
<keyword evidence="6" id="KW-0808">Transferase</keyword>
<dbReference type="Pfam" id="PF02895">
    <property type="entry name" value="H-kinase_dim"/>
    <property type="match status" value="1"/>
</dbReference>
<gene>
    <name evidence="17" type="ORF">SAMN05421831_10592</name>
</gene>
<dbReference type="Gene3D" id="2.30.30.40">
    <property type="entry name" value="SH3 Domains"/>
    <property type="match status" value="1"/>
</dbReference>
<evidence type="ECO:0000259" key="14">
    <source>
        <dbReference type="PROSITE" id="PS50109"/>
    </source>
</evidence>
<dbReference type="GO" id="GO:0005524">
    <property type="term" value="F:ATP binding"/>
    <property type="evidence" value="ECO:0007669"/>
    <property type="project" value="UniProtKB-KW"/>
</dbReference>
<dbReference type="InterPro" id="IPR051315">
    <property type="entry name" value="Bact_Chemotaxis_CheA"/>
</dbReference>
<dbReference type="PROSITE" id="PS50109">
    <property type="entry name" value="HIS_KIN"/>
    <property type="match status" value="1"/>
</dbReference>
<dbReference type="InterPro" id="IPR036641">
    <property type="entry name" value="HPT_dom_sf"/>
</dbReference>
<keyword evidence="10" id="KW-0902">Two-component regulatory system</keyword>
<dbReference type="InterPro" id="IPR005467">
    <property type="entry name" value="His_kinase_dom"/>
</dbReference>
<dbReference type="SMART" id="SM00387">
    <property type="entry name" value="HATPase_c"/>
    <property type="match status" value="1"/>
</dbReference>
<feature type="compositionally biased region" description="Low complexity" evidence="13">
    <location>
        <begin position="344"/>
        <end position="364"/>
    </location>
</feature>
<dbReference type="CDD" id="cd16916">
    <property type="entry name" value="HATPase_CheA-like"/>
    <property type="match status" value="1"/>
</dbReference>
<dbReference type="PANTHER" id="PTHR43395:SF10">
    <property type="entry name" value="CHEMOTAXIS PROTEIN CHEA"/>
    <property type="match status" value="1"/>
</dbReference>
<keyword evidence="5 12" id="KW-0597">Phosphoprotein</keyword>
<dbReference type="RefSeq" id="WP_093309178.1">
    <property type="nucleotide sequence ID" value="NZ_FNYH01000005.1"/>
</dbReference>
<dbReference type="InterPro" id="IPR002545">
    <property type="entry name" value="CheW-lke_dom"/>
</dbReference>
<dbReference type="EMBL" id="FNYH01000005">
    <property type="protein sequence ID" value="SEI60611.1"/>
    <property type="molecule type" value="Genomic_DNA"/>
</dbReference>
<dbReference type="SUPFAM" id="SSF55874">
    <property type="entry name" value="ATPase domain of HSP90 chaperone/DNA topoisomerase II/histidine kinase"/>
    <property type="match status" value="1"/>
</dbReference>
<dbReference type="InterPro" id="IPR036061">
    <property type="entry name" value="CheW-like_dom_sf"/>
</dbReference>
<evidence type="ECO:0000256" key="9">
    <source>
        <dbReference type="ARBA" id="ARBA00022840"/>
    </source>
</evidence>
<keyword evidence="18" id="KW-1185">Reference proteome</keyword>
<keyword evidence="8 17" id="KW-0418">Kinase</keyword>
<dbReference type="InterPro" id="IPR004358">
    <property type="entry name" value="Sig_transdc_His_kin-like_C"/>
</dbReference>
<feature type="domain" description="CheW-like" evidence="15">
    <location>
        <begin position="620"/>
        <end position="755"/>
    </location>
</feature>
<evidence type="ECO:0000256" key="6">
    <source>
        <dbReference type="ARBA" id="ARBA00022679"/>
    </source>
</evidence>
<evidence type="ECO:0000256" key="11">
    <source>
        <dbReference type="ARBA" id="ARBA00035100"/>
    </source>
</evidence>
<dbReference type="Pfam" id="PF02518">
    <property type="entry name" value="HATPase_c"/>
    <property type="match status" value="1"/>
</dbReference>
<organism evidence="17 18">
    <name type="scientific">Allopseudospirillum japonicum</name>
    <dbReference type="NCBI Taxonomy" id="64971"/>
    <lineage>
        <taxon>Bacteria</taxon>
        <taxon>Pseudomonadati</taxon>
        <taxon>Pseudomonadota</taxon>
        <taxon>Gammaproteobacteria</taxon>
        <taxon>Oceanospirillales</taxon>
        <taxon>Oceanospirillaceae</taxon>
        <taxon>Allopseudospirillum</taxon>
    </lineage>
</organism>
<dbReference type="InterPro" id="IPR004105">
    <property type="entry name" value="CheA-like_dim"/>
</dbReference>
<name>A0A1H6RY37_9GAMM</name>
<dbReference type="PROSITE" id="PS50851">
    <property type="entry name" value="CHEW"/>
    <property type="match status" value="1"/>
</dbReference>
<dbReference type="FunFam" id="3.30.565.10:FF:000016">
    <property type="entry name" value="Chemotaxis protein CheA, putative"/>
    <property type="match status" value="1"/>
</dbReference>
<dbReference type="Gene3D" id="1.10.287.560">
    <property type="entry name" value="Histidine kinase CheA-like, homodimeric domain"/>
    <property type="match status" value="1"/>
</dbReference>
<evidence type="ECO:0000259" key="16">
    <source>
        <dbReference type="PROSITE" id="PS50894"/>
    </source>
</evidence>
<dbReference type="InterPro" id="IPR037006">
    <property type="entry name" value="CheA-like_homodim_sf"/>
</dbReference>
<dbReference type="SUPFAM" id="SSF47384">
    <property type="entry name" value="Homodimeric domain of signal transducing histidine kinase"/>
    <property type="match status" value="1"/>
</dbReference>
<evidence type="ECO:0000256" key="2">
    <source>
        <dbReference type="ARBA" id="ARBA00012438"/>
    </source>
</evidence>
<dbReference type="Gene3D" id="1.20.120.160">
    <property type="entry name" value="HPT domain"/>
    <property type="match status" value="1"/>
</dbReference>
<reference evidence="18" key="1">
    <citation type="submission" date="2016-10" db="EMBL/GenBank/DDBJ databases">
        <authorList>
            <person name="Varghese N."/>
            <person name="Submissions S."/>
        </authorList>
    </citation>
    <scope>NUCLEOTIDE SEQUENCE [LARGE SCALE GENOMIC DNA]</scope>
    <source>
        <strain evidence="18">DSM 7165</strain>
    </source>
</reference>
<dbReference type="InterPro" id="IPR008207">
    <property type="entry name" value="Sig_transdc_His_kin_Hpt_dom"/>
</dbReference>
<evidence type="ECO:0000256" key="3">
    <source>
        <dbReference type="ARBA" id="ARBA00021495"/>
    </source>
</evidence>
<comment type="catalytic activity">
    <reaction evidence="1">
        <text>ATP + protein L-histidine = ADP + protein N-phospho-L-histidine.</text>
        <dbReference type="EC" id="2.7.13.3"/>
    </reaction>
</comment>
<feature type="domain" description="HPt" evidence="16">
    <location>
        <begin position="1"/>
        <end position="105"/>
    </location>
</feature>
<dbReference type="STRING" id="64971.SAMN05421831_10592"/>
<feature type="region of interest" description="Disordered" evidence="13">
    <location>
        <begin position="295"/>
        <end position="364"/>
    </location>
</feature>
<dbReference type="OrthoDB" id="9803176at2"/>
<keyword evidence="9" id="KW-0067">ATP-binding</keyword>
<dbReference type="SMART" id="SM00073">
    <property type="entry name" value="HPT"/>
    <property type="match status" value="1"/>
</dbReference>
<protein>
    <recommendedName>
        <fullName evidence="3">Chemotaxis protein CheA</fullName>
        <ecNumber evidence="2">2.7.13.3</ecNumber>
    </recommendedName>
</protein>
<evidence type="ECO:0000313" key="18">
    <source>
        <dbReference type="Proteomes" id="UP000242999"/>
    </source>
</evidence>
<evidence type="ECO:0000256" key="5">
    <source>
        <dbReference type="ARBA" id="ARBA00022553"/>
    </source>
</evidence>
<evidence type="ECO:0000256" key="7">
    <source>
        <dbReference type="ARBA" id="ARBA00022741"/>
    </source>
</evidence>
<evidence type="ECO:0000259" key="15">
    <source>
        <dbReference type="PROSITE" id="PS50851"/>
    </source>
</evidence>
<dbReference type="AlphaFoldDB" id="A0A1H6RY37"/>